<accession>A0A810Q145</accession>
<gene>
    <name evidence="1" type="ORF">MM35RIKEN_23570</name>
</gene>
<dbReference type="RefSeq" id="WP_212822160.1">
    <property type="nucleotide sequence ID" value="NZ_AP023417.1"/>
</dbReference>
<evidence type="ECO:0000313" key="2">
    <source>
        <dbReference type="Proteomes" id="UP000681343"/>
    </source>
</evidence>
<dbReference type="Proteomes" id="UP000681343">
    <property type="component" value="Plasmid pMM35_02"/>
</dbReference>
<reference evidence="1" key="1">
    <citation type="submission" date="2020-09" db="EMBL/GenBank/DDBJ databases">
        <title>New species isolated from human feces.</title>
        <authorList>
            <person name="Kitahara M."/>
            <person name="Shigeno Y."/>
            <person name="Shime M."/>
            <person name="Matsumoto Y."/>
            <person name="Nakamura S."/>
            <person name="Motooka D."/>
            <person name="Fukuoka S."/>
            <person name="Nishikawa H."/>
            <person name="Benno Y."/>
        </authorList>
    </citation>
    <scope>NUCLEOTIDE SEQUENCE</scope>
    <source>
        <strain evidence="1">MM35</strain>
        <plasmid evidence="1">pMM35_02</plasmid>
    </source>
</reference>
<dbReference type="KEGG" id="vfa:MM35RIKEN_23570"/>
<name>A0A810Q145_9FIRM</name>
<keyword evidence="2" id="KW-1185">Reference proteome</keyword>
<protein>
    <submittedName>
        <fullName evidence="1">Uncharacterized protein</fullName>
    </submittedName>
</protein>
<dbReference type="EMBL" id="AP023417">
    <property type="protein sequence ID" value="BCK80165.1"/>
    <property type="molecule type" value="Genomic_DNA"/>
</dbReference>
<geneLocation type="plasmid" evidence="1 2">
    <name>pMM35_02</name>
</geneLocation>
<evidence type="ECO:0000313" key="1">
    <source>
        <dbReference type="EMBL" id="BCK80165.1"/>
    </source>
</evidence>
<keyword evidence="1" id="KW-0614">Plasmid</keyword>
<sequence length="188" mass="22083">MKRESAPQEYTCRNCPERYYHAIPAPQKSKGLMMHFGESYCTLPKRARHLKSRDLNRRAPEWCPKRKVPNTLRIYYYRSSETYMLDNVLHQGFAFTPLPTASRYAMAYEGTSSLSPREFWLKLLTQKDTELLGIEVKAKSVVEIDDGLAPCFFFKTEEGYTRCQCFDADRARTNCMEGWEEYNQEDIK</sequence>
<dbReference type="AlphaFoldDB" id="A0A810Q145"/>
<organism evidence="1 2">
    <name type="scientific">Vescimonas fastidiosa</name>
    <dbReference type="NCBI Taxonomy" id="2714353"/>
    <lineage>
        <taxon>Bacteria</taxon>
        <taxon>Bacillati</taxon>
        <taxon>Bacillota</taxon>
        <taxon>Clostridia</taxon>
        <taxon>Eubacteriales</taxon>
        <taxon>Oscillospiraceae</taxon>
        <taxon>Vescimonas</taxon>
    </lineage>
</organism>
<proteinExistence type="predicted"/>